<proteinExistence type="predicted"/>
<evidence type="ECO:0000256" key="1">
    <source>
        <dbReference type="SAM" id="MobiDB-lite"/>
    </source>
</evidence>
<dbReference type="PANTHER" id="PTHR47843:SF5">
    <property type="entry name" value="BTB_POZ DOMAIN PROTEIN"/>
    <property type="match status" value="1"/>
</dbReference>
<dbReference type="AlphaFoldDB" id="A0A1B8AX95"/>
<evidence type="ECO:0000313" key="4">
    <source>
        <dbReference type="Proteomes" id="UP000091967"/>
    </source>
</evidence>
<dbReference type="Gene3D" id="3.30.710.10">
    <property type="entry name" value="Potassium Channel Kv1.1, Chain A"/>
    <property type="match status" value="1"/>
</dbReference>
<dbReference type="SUPFAM" id="SSF54695">
    <property type="entry name" value="POZ domain"/>
    <property type="match status" value="1"/>
</dbReference>
<protein>
    <recommendedName>
        <fullName evidence="2">BTB domain-containing protein</fullName>
    </recommendedName>
</protein>
<feature type="domain" description="BTB" evidence="2">
    <location>
        <begin position="27"/>
        <end position="94"/>
    </location>
</feature>
<organism evidence="3 4">
    <name type="scientific">Fusarium poae</name>
    <dbReference type="NCBI Taxonomy" id="36050"/>
    <lineage>
        <taxon>Eukaryota</taxon>
        <taxon>Fungi</taxon>
        <taxon>Dikarya</taxon>
        <taxon>Ascomycota</taxon>
        <taxon>Pezizomycotina</taxon>
        <taxon>Sordariomycetes</taxon>
        <taxon>Hypocreomycetidae</taxon>
        <taxon>Hypocreales</taxon>
        <taxon>Nectriaceae</taxon>
        <taxon>Fusarium</taxon>
    </lineage>
</organism>
<dbReference type="CDD" id="cd18186">
    <property type="entry name" value="BTB_POZ_ZBTB_KLHL-like"/>
    <property type="match status" value="1"/>
</dbReference>
<reference evidence="3 4" key="1">
    <citation type="submission" date="2016-06" db="EMBL/GenBank/DDBJ databases">
        <title>Living apart together: crosstalk between the core and supernumerary genomes in a fungal plant pathogen.</title>
        <authorList>
            <person name="Vanheule A."/>
            <person name="Audenaert K."/>
            <person name="Warris S."/>
            <person name="Van De Geest H."/>
            <person name="Schijlen E."/>
            <person name="Hofte M."/>
            <person name="De Saeger S."/>
            <person name="Haesaert G."/>
            <person name="Waalwijk C."/>
            <person name="Van Der Lee T."/>
        </authorList>
    </citation>
    <scope>NUCLEOTIDE SEQUENCE [LARGE SCALE GENOMIC DNA]</scope>
    <source>
        <strain evidence="3 4">2516</strain>
    </source>
</reference>
<sequence>MALSNSVSLAGEFRQSLSKLLETGAYSDLTIICDTDRYAVHKSIVCTRSPIFAAKCDDESKGASTGKIDLSGHDPVAVKMMIRYLYLQDYTPPETPAAPEEKNDSMQKPELVSGSAKRRCMDRLSPSNFSSNANFDASPSSVDTPARYRGSDGQHGGRFGFQHESQNSPKSVSPVPTVPTLNPFAASRTPNFVLHVRVYALGEKYGIKDLKSLSLDKFKDEAQIHHHSESFLLAVEHFYTSAIKDDWGMRSVFVSVLQAKAYLLENERLQNVIRNTELGLDLIMKLTRVRRTELKREASSL</sequence>
<dbReference type="InterPro" id="IPR011333">
    <property type="entry name" value="SKP1/BTB/POZ_sf"/>
</dbReference>
<feature type="compositionally biased region" description="Low complexity" evidence="1">
    <location>
        <begin position="125"/>
        <end position="141"/>
    </location>
</feature>
<dbReference type="Pfam" id="PF00651">
    <property type="entry name" value="BTB"/>
    <property type="match status" value="1"/>
</dbReference>
<gene>
    <name evidence="3" type="ORF">FPOA_05655</name>
</gene>
<name>A0A1B8AX95_FUSPO</name>
<evidence type="ECO:0000313" key="3">
    <source>
        <dbReference type="EMBL" id="OBS25120.1"/>
    </source>
</evidence>
<dbReference type="OMA" id="KMMIRYL"/>
<dbReference type="EMBL" id="LYXU01000002">
    <property type="protein sequence ID" value="OBS25120.1"/>
    <property type="molecule type" value="Genomic_DNA"/>
</dbReference>
<evidence type="ECO:0000259" key="2">
    <source>
        <dbReference type="PROSITE" id="PS50097"/>
    </source>
</evidence>
<dbReference type="PANTHER" id="PTHR47843">
    <property type="entry name" value="BTB DOMAIN-CONTAINING PROTEIN-RELATED"/>
    <property type="match status" value="1"/>
</dbReference>
<comment type="caution">
    <text evidence="3">The sequence shown here is derived from an EMBL/GenBank/DDBJ whole genome shotgun (WGS) entry which is preliminary data.</text>
</comment>
<feature type="region of interest" description="Disordered" evidence="1">
    <location>
        <begin position="93"/>
        <end position="175"/>
    </location>
</feature>
<accession>A0A1B8AX95</accession>
<dbReference type="STRING" id="36050.A0A1B8AX95"/>
<keyword evidence="4" id="KW-1185">Reference proteome</keyword>
<dbReference type="InterPro" id="IPR000210">
    <property type="entry name" value="BTB/POZ_dom"/>
</dbReference>
<dbReference type="PROSITE" id="PS50097">
    <property type="entry name" value="BTB"/>
    <property type="match status" value="1"/>
</dbReference>
<dbReference type="Proteomes" id="UP000091967">
    <property type="component" value="Unassembled WGS sequence"/>
</dbReference>